<evidence type="ECO:0000313" key="3">
    <source>
        <dbReference type="Proteomes" id="UP001634007"/>
    </source>
</evidence>
<evidence type="ECO:0000256" key="1">
    <source>
        <dbReference type="SAM" id="MobiDB-lite"/>
    </source>
</evidence>
<protein>
    <submittedName>
        <fullName evidence="2">Uncharacterized protein</fullName>
    </submittedName>
</protein>
<evidence type="ECO:0000313" key="2">
    <source>
        <dbReference type="EMBL" id="KAL3732118.1"/>
    </source>
</evidence>
<comment type="caution">
    <text evidence="2">The sequence shown here is derived from an EMBL/GenBank/DDBJ whole genome shotgun (WGS) entry which is preliminary data.</text>
</comment>
<name>A0ABD3JXC5_EUCGL</name>
<accession>A0ABD3JXC5</accession>
<dbReference type="AlphaFoldDB" id="A0ABD3JXC5"/>
<gene>
    <name evidence="2" type="ORF">ACJRO7_028887</name>
</gene>
<organism evidence="2 3">
    <name type="scientific">Eucalyptus globulus</name>
    <name type="common">Tasmanian blue gum</name>
    <dbReference type="NCBI Taxonomy" id="34317"/>
    <lineage>
        <taxon>Eukaryota</taxon>
        <taxon>Viridiplantae</taxon>
        <taxon>Streptophyta</taxon>
        <taxon>Embryophyta</taxon>
        <taxon>Tracheophyta</taxon>
        <taxon>Spermatophyta</taxon>
        <taxon>Magnoliopsida</taxon>
        <taxon>eudicotyledons</taxon>
        <taxon>Gunneridae</taxon>
        <taxon>Pentapetalae</taxon>
        <taxon>rosids</taxon>
        <taxon>malvids</taxon>
        <taxon>Myrtales</taxon>
        <taxon>Myrtaceae</taxon>
        <taxon>Myrtoideae</taxon>
        <taxon>Eucalypteae</taxon>
        <taxon>Eucalyptus</taxon>
    </lineage>
</organism>
<feature type="region of interest" description="Disordered" evidence="1">
    <location>
        <begin position="1"/>
        <end position="24"/>
    </location>
</feature>
<dbReference type="Proteomes" id="UP001634007">
    <property type="component" value="Unassembled WGS sequence"/>
</dbReference>
<feature type="compositionally biased region" description="Basic residues" evidence="1">
    <location>
        <begin position="15"/>
        <end position="24"/>
    </location>
</feature>
<reference evidence="2 3" key="1">
    <citation type="submission" date="2024-11" db="EMBL/GenBank/DDBJ databases">
        <title>Chromosome-level genome assembly of Eucalyptus globulus Labill. provides insights into its genome evolution.</title>
        <authorList>
            <person name="Li X."/>
        </authorList>
    </citation>
    <scope>NUCLEOTIDE SEQUENCE [LARGE SCALE GENOMIC DNA]</scope>
    <source>
        <strain evidence="2">CL2024</strain>
        <tissue evidence="2">Fresh tender leaves</tissue>
    </source>
</reference>
<keyword evidence="3" id="KW-1185">Reference proteome</keyword>
<proteinExistence type="predicted"/>
<dbReference type="EMBL" id="JBJKBG010000007">
    <property type="protein sequence ID" value="KAL3732118.1"/>
    <property type="molecule type" value="Genomic_DNA"/>
</dbReference>
<feature type="region of interest" description="Disordered" evidence="1">
    <location>
        <begin position="48"/>
        <end position="67"/>
    </location>
</feature>
<sequence>MSNPCTTKKSPGKGSKARLPPKRGQVKVRIFRMAVKKVTCLASTVGLGRKGSRVAGEPDSASLAGQE</sequence>